<evidence type="ECO:0000256" key="1">
    <source>
        <dbReference type="SAM" id="Phobius"/>
    </source>
</evidence>
<name>A0AAD5U6A7_9FUNG</name>
<evidence type="ECO:0000313" key="3">
    <source>
        <dbReference type="Proteomes" id="UP001211065"/>
    </source>
</evidence>
<comment type="caution">
    <text evidence="2">The sequence shown here is derived from an EMBL/GenBank/DDBJ whole genome shotgun (WGS) entry which is preliminary data.</text>
</comment>
<protein>
    <submittedName>
        <fullName evidence="2">Uncharacterized protein</fullName>
    </submittedName>
</protein>
<dbReference type="EMBL" id="JADGJW010000045">
    <property type="protein sequence ID" value="KAJ3226068.1"/>
    <property type="molecule type" value="Genomic_DNA"/>
</dbReference>
<proteinExistence type="predicted"/>
<feature type="transmembrane region" description="Helical" evidence="1">
    <location>
        <begin position="237"/>
        <end position="260"/>
    </location>
</feature>
<reference evidence="2" key="1">
    <citation type="submission" date="2020-05" db="EMBL/GenBank/DDBJ databases">
        <title>Phylogenomic resolution of chytrid fungi.</title>
        <authorList>
            <person name="Stajich J.E."/>
            <person name="Amses K."/>
            <person name="Simmons R."/>
            <person name="Seto K."/>
            <person name="Myers J."/>
            <person name="Bonds A."/>
            <person name="Quandt C.A."/>
            <person name="Barry K."/>
            <person name="Liu P."/>
            <person name="Grigoriev I."/>
            <person name="Longcore J.E."/>
            <person name="James T.Y."/>
        </authorList>
    </citation>
    <scope>NUCLEOTIDE SEQUENCE</scope>
    <source>
        <strain evidence="2">JEL0476</strain>
    </source>
</reference>
<organism evidence="2 3">
    <name type="scientific">Clydaea vesicula</name>
    <dbReference type="NCBI Taxonomy" id="447962"/>
    <lineage>
        <taxon>Eukaryota</taxon>
        <taxon>Fungi</taxon>
        <taxon>Fungi incertae sedis</taxon>
        <taxon>Chytridiomycota</taxon>
        <taxon>Chytridiomycota incertae sedis</taxon>
        <taxon>Chytridiomycetes</taxon>
        <taxon>Lobulomycetales</taxon>
        <taxon>Lobulomycetaceae</taxon>
        <taxon>Clydaea</taxon>
    </lineage>
</organism>
<keyword evidence="3" id="KW-1185">Reference proteome</keyword>
<keyword evidence="1" id="KW-0812">Transmembrane</keyword>
<keyword evidence="1" id="KW-1133">Transmembrane helix</keyword>
<keyword evidence="1" id="KW-0472">Membrane</keyword>
<gene>
    <name evidence="2" type="ORF">HK099_005653</name>
</gene>
<sequence>MVYGEISPNLIANGDAEAGDYAWNWNNASGSQLQVASYSSINITRGILLNQKHILALGQSCFQASSSISDAPVKRIFSATQTILLPEYARNSTLLGLTNFKFSASFIRYFSTKDYVTINLSFTDINNKKLNFNSQDALSLVYKNDVGDILGGNIKPFWGNSSAHAYFFSEVSNGTVPINSINIVIDMIFYLADDEESLVSKAFVDNLALTLFYLRNKPPSFEILEPETIQAITPTGYIGIFVGGLGLFLLFIVVPLFTCFKKQASPILKRFTLKRRNSKVTLFKKSINRFSALYTFSRNKQGSNRPYSFPQSSPVPVRQSNQFLPKLVENHIAEEQATTPVKRFPNLNQSFNPFAMSIRQQHQSQQAVNHIPIRQSNLRNGFISDEDFQYSADATPYEEHSIVLGSESLQSPQLQFHKYESLHTPTAVFPPSELSQLYGRNFEPSNVNEVATNEFGAADCTNTAGKLKLALKNIKSKWYQVSGVYESNFNIQLAIIELKIMQSCGDGEDVAGDYLCQLDLHQQKFNLQCQSLSTSGFKTVGPCPGQDDAV</sequence>
<dbReference type="AlphaFoldDB" id="A0AAD5U6A7"/>
<accession>A0AAD5U6A7</accession>
<dbReference type="Proteomes" id="UP001211065">
    <property type="component" value="Unassembled WGS sequence"/>
</dbReference>
<evidence type="ECO:0000313" key="2">
    <source>
        <dbReference type="EMBL" id="KAJ3226068.1"/>
    </source>
</evidence>